<evidence type="ECO:0000256" key="5">
    <source>
        <dbReference type="ARBA" id="ARBA00022692"/>
    </source>
</evidence>
<feature type="transmembrane region" description="Helical" evidence="10">
    <location>
        <begin position="133"/>
        <end position="151"/>
    </location>
</feature>
<accession>A0A7C0VCK5</accession>
<evidence type="ECO:0000256" key="4">
    <source>
        <dbReference type="ARBA" id="ARBA00022670"/>
    </source>
</evidence>
<comment type="cofactor">
    <cofactor evidence="1">
        <name>Zn(2+)</name>
        <dbReference type="ChEBI" id="CHEBI:29105"/>
    </cofactor>
</comment>
<evidence type="ECO:0000256" key="3">
    <source>
        <dbReference type="ARBA" id="ARBA00007931"/>
    </source>
</evidence>
<dbReference type="PANTHER" id="PTHR31412">
    <property type="entry name" value="ZINC METALLOPROTEASE EGY1"/>
    <property type="match status" value="1"/>
</dbReference>
<keyword evidence="7" id="KW-0809">Transit peptide</keyword>
<comment type="similarity">
    <text evidence="3">Belongs to the peptidase M50B family.</text>
</comment>
<evidence type="ECO:0000256" key="8">
    <source>
        <dbReference type="ARBA" id="ARBA00022989"/>
    </source>
</evidence>
<dbReference type="EMBL" id="DQWE01000252">
    <property type="protein sequence ID" value="HDI83175.1"/>
    <property type="molecule type" value="Genomic_DNA"/>
</dbReference>
<feature type="transmembrane region" description="Helical" evidence="10">
    <location>
        <begin position="97"/>
        <end position="121"/>
    </location>
</feature>
<organism evidence="12">
    <name type="scientific">candidate division WOR-3 bacterium</name>
    <dbReference type="NCBI Taxonomy" id="2052148"/>
    <lineage>
        <taxon>Bacteria</taxon>
        <taxon>Bacteria division WOR-3</taxon>
    </lineage>
</organism>
<protein>
    <submittedName>
        <fullName evidence="12">Site-2 protease family protein</fullName>
    </submittedName>
</protein>
<evidence type="ECO:0000259" key="11">
    <source>
        <dbReference type="Pfam" id="PF02163"/>
    </source>
</evidence>
<keyword evidence="5 10" id="KW-0812">Transmembrane</keyword>
<sequence length="332" mass="36727">MNIVESYDREFSFVWSGYPVVDHEVFKKRVFKLAEENGLYAFITKEGDLFSVRFAFKPEGKKANIKLNILLLIITFGTTIIAGTLQRGLNPLHFGNLIHGFPFAITIMVILGSHELGHYFAAKRHGVVATLPYFIPAPSFIGTFGAVISLRSPIPDRKALVDIGAAGPITGFVLSIFAAIIGLKLSTVVEIPEGALRIGNPLIFSFISHFFFKSIPQGMDVLLHPVAFAGWLGFFVTGLNLLPVGQLDGGHILYAFFPRIHRIVGYIFIAGLFALSFIWPGWLVWAFLLLLFIGVKHPPPMDTVGGLDNKRIIIGWLSLVIFVLTFIPVPFM</sequence>
<feature type="transmembrane region" description="Helical" evidence="10">
    <location>
        <begin position="67"/>
        <end position="85"/>
    </location>
</feature>
<evidence type="ECO:0000256" key="7">
    <source>
        <dbReference type="ARBA" id="ARBA00022946"/>
    </source>
</evidence>
<evidence type="ECO:0000256" key="6">
    <source>
        <dbReference type="ARBA" id="ARBA00022801"/>
    </source>
</evidence>
<reference evidence="12" key="1">
    <citation type="journal article" date="2020" name="mSystems">
        <title>Genome- and Community-Level Interaction Insights into Carbon Utilization and Element Cycling Functions of Hydrothermarchaeota in Hydrothermal Sediment.</title>
        <authorList>
            <person name="Zhou Z."/>
            <person name="Liu Y."/>
            <person name="Xu W."/>
            <person name="Pan J."/>
            <person name="Luo Z.H."/>
            <person name="Li M."/>
        </authorList>
    </citation>
    <scope>NUCLEOTIDE SEQUENCE [LARGE SCALE GENOMIC DNA]</scope>
    <source>
        <strain evidence="12">HyVt-102</strain>
    </source>
</reference>
<evidence type="ECO:0000256" key="2">
    <source>
        <dbReference type="ARBA" id="ARBA00004141"/>
    </source>
</evidence>
<dbReference type="Pfam" id="PF02163">
    <property type="entry name" value="Peptidase_M50"/>
    <property type="match status" value="1"/>
</dbReference>
<gene>
    <name evidence="12" type="ORF">ENF18_05235</name>
</gene>
<dbReference type="CDD" id="cd06160">
    <property type="entry name" value="S2P-M50_like_2"/>
    <property type="match status" value="1"/>
</dbReference>
<dbReference type="Proteomes" id="UP000885847">
    <property type="component" value="Unassembled WGS sequence"/>
</dbReference>
<comment type="caution">
    <text evidence="12">The sequence shown here is derived from an EMBL/GenBank/DDBJ whole genome shotgun (WGS) entry which is preliminary data.</text>
</comment>
<feature type="transmembrane region" description="Helical" evidence="10">
    <location>
        <begin position="221"/>
        <end position="242"/>
    </location>
</feature>
<keyword evidence="6" id="KW-0378">Hydrolase</keyword>
<keyword evidence="8 10" id="KW-1133">Transmembrane helix</keyword>
<dbReference type="PANTHER" id="PTHR31412:SF0">
    <property type="entry name" value="ZINC METALLOPROTEASE EGY1, CHLOROPLASTIC-RELATED"/>
    <property type="match status" value="1"/>
</dbReference>
<dbReference type="GO" id="GO:0016020">
    <property type="term" value="C:membrane"/>
    <property type="evidence" value="ECO:0007669"/>
    <property type="project" value="UniProtKB-SubCell"/>
</dbReference>
<proteinExistence type="inferred from homology"/>
<evidence type="ECO:0000256" key="10">
    <source>
        <dbReference type="SAM" id="Phobius"/>
    </source>
</evidence>
<keyword evidence="9 10" id="KW-0472">Membrane</keyword>
<dbReference type="InterPro" id="IPR008915">
    <property type="entry name" value="Peptidase_M50"/>
</dbReference>
<name>A0A7C0VCK5_UNCW3</name>
<dbReference type="GO" id="GO:0006508">
    <property type="term" value="P:proteolysis"/>
    <property type="evidence" value="ECO:0007669"/>
    <property type="project" value="UniProtKB-KW"/>
</dbReference>
<evidence type="ECO:0000256" key="9">
    <source>
        <dbReference type="ARBA" id="ARBA00023136"/>
    </source>
</evidence>
<dbReference type="AlphaFoldDB" id="A0A7C0VCK5"/>
<feature type="transmembrane region" description="Helical" evidence="10">
    <location>
        <begin position="195"/>
        <end position="215"/>
    </location>
</feature>
<dbReference type="GO" id="GO:0008233">
    <property type="term" value="F:peptidase activity"/>
    <property type="evidence" value="ECO:0007669"/>
    <property type="project" value="UniProtKB-KW"/>
</dbReference>
<feature type="domain" description="Peptidase M50" evidence="11">
    <location>
        <begin position="103"/>
        <end position="262"/>
    </location>
</feature>
<feature type="transmembrane region" description="Helical" evidence="10">
    <location>
        <begin position="163"/>
        <end position="183"/>
    </location>
</feature>
<keyword evidence="4 12" id="KW-0645">Protease</keyword>
<feature type="transmembrane region" description="Helical" evidence="10">
    <location>
        <begin position="263"/>
        <end position="293"/>
    </location>
</feature>
<comment type="subcellular location">
    <subcellularLocation>
        <location evidence="2">Membrane</location>
        <topology evidence="2">Multi-pass membrane protein</topology>
    </subcellularLocation>
</comment>
<evidence type="ECO:0000256" key="1">
    <source>
        <dbReference type="ARBA" id="ARBA00001947"/>
    </source>
</evidence>
<feature type="transmembrane region" description="Helical" evidence="10">
    <location>
        <begin position="313"/>
        <end position="331"/>
    </location>
</feature>
<evidence type="ECO:0000313" key="12">
    <source>
        <dbReference type="EMBL" id="HDI83175.1"/>
    </source>
</evidence>
<dbReference type="InterPro" id="IPR044838">
    <property type="entry name" value="EGY1-like"/>
</dbReference>